<dbReference type="OrthoDB" id="4174719at2"/>
<accession>A0A4Q0XFR0</accession>
<gene>
    <name evidence="4 6" type="primary">msrA</name>
    <name evidence="6" type="ORF">ESZ48_10620</name>
</gene>
<evidence type="ECO:0000256" key="3">
    <source>
        <dbReference type="ARBA" id="ARBA00048782"/>
    </source>
</evidence>
<dbReference type="InterPro" id="IPR036509">
    <property type="entry name" value="Met_Sox_Rdtase_MsrA_sf"/>
</dbReference>
<dbReference type="PANTHER" id="PTHR43774">
    <property type="entry name" value="PEPTIDE METHIONINE SULFOXIDE REDUCTASE"/>
    <property type="match status" value="1"/>
</dbReference>
<keyword evidence="1 4" id="KW-0560">Oxidoreductase</keyword>
<evidence type="ECO:0000256" key="1">
    <source>
        <dbReference type="ARBA" id="ARBA00023002"/>
    </source>
</evidence>
<sequence length="196" mass="21509">MSDKNSEMMTVGGGCFWCIEAIFNEINGVDTAVSGYMGGTVPGTPTYREVCSGLTGHAEVVQVSFDSSAISYKDLLIVFMTNHDPTILNGQGADIGTQYRSVIFYHNEKQKQIAELVANDIAPSYDKPIMTEISPLETFHKAEEVHQNYYANNPTAGYCSAVITPKLARLRKMHADKIVQPQPARFSSFGGQVKTM</sequence>
<evidence type="ECO:0000313" key="6">
    <source>
        <dbReference type="EMBL" id="RXJ49892.1"/>
    </source>
</evidence>
<keyword evidence="7" id="KW-1185">Reference proteome</keyword>
<dbReference type="GO" id="GO:0008113">
    <property type="term" value="F:peptide-methionine (S)-S-oxide reductase activity"/>
    <property type="evidence" value="ECO:0007669"/>
    <property type="project" value="UniProtKB-UniRule"/>
</dbReference>
<dbReference type="EMBL" id="SDDZ01000005">
    <property type="protein sequence ID" value="RXJ49892.1"/>
    <property type="molecule type" value="Genomic_DNA"/>
</dbReference>
<evidence type="ECO:0000256" key="4">
    <source>
        <dbReference type="HAMAP-Rule" id="MF_01401"/>
    </source>
</evidence>
<feature type="active site" evidence="4">
    <location>
        <position position="15"/>
    </location>
</feature>
<dbReference type="RefSeq" id="WP_129017454.1">
    <property type="nucleotide sequence ID" value="NZ_SDDZ01000005.1"/>
</dbReference>
<comment type="function">
    <text evidence="4">Has an important function as a repair enzyme for proteins that have been inactivated by oxidation. Catalyzes the reversible oxidation-reduction of methionine sulfoxide in proteins to methionine.</text>
</comment>
<dbReference type="GO" id="GO:0033744">
    <property type="term" value="F:L-methionine:thioredoxin-disulfide S-oxidoreductase activity"/>
    <property type="evidence" value="ECO:0007669"/>
    <property type="project" value="RHEA"/>
</dbReference>
<comment type="catalytic activity">
    <reaction evidence="3 4">
        <text>[thioredoxin]-disulfide + L-methionine + H2O = L-methionine (S)-S-oxide + [thioredoxin]-dithiol</text>
        <dbReference type="Rhea" id="RHEA:19993"/>
        <dbReference type="Rhea" id="RHEA-COMP:10698"/>
        <dbReference type="Rhea" id="RHEA-COMP:10700"/>
        <dbReference type="ChEBI" id="CHEBI:15377"/>
        <dbReference type="ChEBI" id="CHEBI:29950"/>
        <dbReference type="ChEBI" id="CHEBI:50058"/>
        <dbReference type="ChEBI" id="CHEBI:57844"/>
        <dbReference type="ChEBI" id="CHEBI:58772"/>
        <dbReference type="EC" id="1.8.4.11"/>
    </reaction>
</comment>
<feature type="domain" description="Peptide methionine sulphoxide reductase MsrA" evidence="5">
    <location>
        <begin position="9"/>
        <end position="159"/>
    </location>
</feature>
<comment type="similarity">
    <text evidence="4">Belongs to the MsrA Met sulfoxide reductase family.</text>
</comment>
<dbReference type="EC" id="1.8.4.11" evidence="4"/>
<evidence type="ECO:0000256" key="2">
    <source>
        <dbReference type="ARBA" id="ARBA00047806"/>
    </source>
</evidence>
<dbReference type="HAMAP" id="MF_01401">
    <property type="entry name" value="MsrA"/>
    <property type="match status" value="1"/>
</dbReference>
<name>A0A4Q0XFR0_9FLAO</name>
<evidence type="ECO:0000259" key="5">
    <source>
        <dbReference type="Pfam" id="PF01625"/>
    </source>
</evidence>
<comment type="catalytic activity">
    <reaction evidence="2 4">
        <text>L-methionyl-[protein] + [thioredoxin]-disulfide + H2O = L-methionyl-(S)-S-oxide-[protein] + [thioredoxin]-dithiol</text>
        <dbReference type="Rhea" id="RHEA:14217"/>
        <dbReference type="Rhea" id="RHEA-COMP:10698"/>
        <dbReference type="Rhea" id="RHEA-COMP:10700"/>
        <dbReference type="Rhea" id="RHEA-COMP:12313"/>
        <dbReference type="Rhea" id="RHEA-COMP:12315"/>
        <dbReference type="ChEBI" id="CHEBI:15377"/>
        <dbReference type="ChEBI" id="CHEBI:16044"/>
        <dbReference type="ChEBI" id="CHEBI:29950"/>
        <dbReference type="ChEBI" id="CHEBI:44120"/>
        <dbReference type="ChEBI" id="CHEBI:50058"/>
        <dbReference type="EC" id="1.8.4.11"/>
    </reaction>
</comment>
<dbReference type="Proteomes" id="UP000289792">
    <property type="component" value="Unassembled WGS sequence"/>
</dbReference>
<dbReference type="AlphaFoldDB" id="A0A4Q0XFR0"/>
<organism evidence="6 7">
    <name type="scientific">Gelidibacter gilvus</name>
    <dbReference type="NCBI Taxonomy" id="59602"/>
    <lineage>
        <taxon>Bacteria</taxon>
        <taxon>Pseudomonadati</taxon>
        <taxon>Bacteroidota</taxon>
        <taxon>Flavobacteriia</taxon>
        <taxon>Flavobacteriales</taxon>
        <taxon>Flavobacteriaceae</taxon>
        <taxon>Gelidibacter</taxon>
    </lineage>
</organism>
<dbReference type="Gene3D" id="3.30.1060.10">
    <property type="entry name" value="Peptide methionine sulphoxide reductase MsrA"/>
    <property type="match status" value="1"/>
</dbReference>
<reference evidence="6 7" key="1">
    <citation type="submission" date="2019-01" db="EMBL/GenBank/DDBJ databases">
        <title>Genome sequence of the Antarctic species Gelidibacter gilvus ACAM 158(T).</title>
        <authorList>
            <person name="Bowman J.P."/>
        </authorList>
    </citation>
    <scope>NUCLEOTIDE SEQUENCE [LARGE SCALE GENOMIC DNA]</scope>
    <source>
        <strain evidence="6 7">IC158</strain>
    </source>
</reference>
<proteinExistence type="inferred from homology"/>
<dbReference type="PANTHER" id="PTHR43774:SF1">
    <property type="entry name" value="PEPTIDE METHIONINE SULFOXIDE REDUCTASE MSRA 2"/>
    <property type="match status" value="1"/>
</dbReference>
<protein>
    <recommendedName>
        <fullName evidence="4">Peptide methionine sulfoxide reductase MsrA</fullName>
        <shortName evidence="4">Protein-methionine-S-oxide reductase</shortName>
        <ecNumber evidence="4">1.8.4.11</ecNumber>
    </recommendedName>
    <alternativeName>
        <fullName evidence="4">Peptide-methionine (S)-S-oxide reductase</fullName>
        <shortName evidence="4">Peptide Met(O) reductase</shortName>
    </alternativeName>
</protein>
<evidence type="ECO:0000313" key="7">
    <source>
        <dbReference type="Proteomes" id="UP000289792"/>
    </source>
</evidence>
<dbReference type="SUPFAM" id="SSF55068">
    <property type="entry name" value="Peptide methionine sulfoxide reductase"/>
    <property type="match status" value="1"/>
</dbReference>
<comment type="caution">
    <text evidence="6">The sequence shown here is derived from an EMBL/GenBank/DDBJ whole genome shotgun (WGS) entry which is preliminary data.</text>
</comment>
<dbReference type="NCBIfam" id="TIGR00401">
    <property type="entry name" value="msrA"/>
    <property type="match status" value="1"/>
</dbReference>
<dbReference type="InterPro" id="IPR002569">
    <property type="entry name" value="Met_Sox_Rdtase_MsrA_dom"/>
</dbReference>
<dbReference type="Pfam" id="PF01625">
    <property type="entry name" value="PMSR"/>
    <property type="match status" value="1"/>
</dbReference>